<dbReference type="InterPro" id="IPR003462">
    <property type="entry name" value="ODC_Mu_crystall"/>
</dbReference>
<dbReference type="RefSeq" id="WP_155344257.1">
    <property type="nucleotide sequence ID" value="NZ_BAAAHM010000018.1"/>
</dbReference>
<dbReference type="OrthoDB" id="4311033at2"/>
<dbReference type="Gene3D" id="3.40.50.720">
    <property type="entry name" value="NAD(P)-binding Rossmann-like Domain"/>
    <property type="match status" value="1"/>
</dbReference>
<accession>A0A5M3XHL0</accession>
<dbReference type="PANTHER" id="PTHR13812:SF19">
    <property type="entry name" value="KETIMINE REDUCTASE MU-CRYSTALLIN"/>
    <property type="match status" value="1"/>
</dbReference>
<dbReference type="EMBL" id="BLAF01000010">
    <property type="protein sequence ID" value="GES19151.1"/>
    <property type="molecule type" value="Genomic_DNA"/>
</dbReference>
<keyword evidence="2" id="KW-1185">Reference proteome</keyword>
<dbReference type="InterPro" id="IPR036291">
    <property type="entry name" value="NAD(P)-bd_dom_sf"/>
</dbReference>
<dbReference type="Gene3D" id="3.30.1780.10">
    <property type="entry name" value="ornithine cyclodeaminase, domain 1"/>
    <property type="match status" value="1"/>
</dbReference>
<comment type="caution">
    <text evidence="1">The sequence shown here is derived from an EMBL/GenBank/DDBJ whole genome shotgun (WGS) entry which is preliminary data.</text>
</comment>
<dbReference type="Proteomes" id="UP000377595">
    <property type="component" value="Unassembled WGS sequence"/>
</dbReference>
<dbReference type="GO" id="GO:0005737">
    <property type="term" value="C:cytoplasm"/>
    <property type="evidence" value="ECO:0007669"/>
    <property type="project" value="TreeGrafter"/>
</dbReference>
<evidence type="ECO:0000313" key="1">
    <source>
        <dbReference type="EMBL" id="GES19151.1"/>
    </source>
</evidence>
<dbReference type="AlphaFoldDB" id="A0A5M3XHL0"/>
<protein>
    <submittedName>
        <fullName evidence="1">Ornithine cyclodeaminase</fullName>
    </submittedName>
</protein>
<sequence>MSALPHVDSDRLAELLPWPTVIGALERALTSPLADSEITSRVSVPLAHGELLLMPAATGESLGVKIVGVAHNPGPDLPRIQALYVLLDGATLTPVAVLDGTALTTLRTAGQSALVVRQMARPEAHKLVVFGAGPQARAHIEALRTVRPIDSVLVVGRRQAPVELLCAQLKSIGVDVRPGTPGDVATADIVVCATNSPTPVFDGHDLAADTCVVAVGSHTPDARELDDTVITRASRIVVEHRKTALREAGDIVQAIANGVLHQGRLTDLSDLGARTPGISVFKSVGMGWQDLAVAQAAWQAELRTLA</sequence>
<evidence type="ECO:0000313" key="2">
    <source>
        <dbReference type="Proteomes" id="UP000377595"/>
    </source>
</evidence>
<reference evidence="1 2" key="1">
    <citation type="submission" date="2019-10" db="EMBL/GenBank/DDBJ databases">
        <title>Whole genome shotgun sequence of Acrocarpospora pleiomorpha NBRC 16267.</title>
        <authorList>
            <person name="Ichikawa N."/>
            <person name="Kimura A."/>
            <person name="Kitahashi Y."/>
            <person name="Komaki H."/>
            <person name="Oguchi A."/>
        </authorList>
    </citation>
    <scope>NUCLEOTIDE SEQUENCE [LARGE SCALE GENOMIC DNA]</scope>
    <source>
        <strain evidence="1 2">NBRC 16267</strain>
    </source>
</reference>
<dbReference type="InterPro" id="IPR023401">
    <property type="entry name" value="ODC_N"/>
</dbReference>
<dbReference type="SUPFAM" id="SSF51735">
    <property type="entry name" value="NAD(P)-binding Rossmann-fold domains"/>
    <property type="match status" value="1"/>
</dbReference>
<proteinExistence type="predicted"/>
<name>A0A5M3XHL0_9ACTN</name>
<gene>
    <name evidence="1" type="ORF">Aple_020470</name>
</gene>
<dbReference type="Pfam" id="PF02423">
    <property type="entry name" value="OCD_Mu_crystall"/>
    <property type="match status" value="1"/>
</dbReference>
<organism evidence="1 2">
    <name type="scientific">Acrocarpospora pleiomorpha</name>
    <dbReference type="NCBI Taxonomy" id="90975"/>
    <lineage>
        <taxon>Bacteria</taxon>
        <taxon>Bacillati</taxon>
        <taxon>Actinomycetota</taxon>
        <taxon>Actinomycetes</taxon>
        <taxon>Streptosporangiales</taxon>
        <taxon>Streptosporangiaceae</taxon>
        <taxon>Acrocarpospora</taxon>
    </lineage>
</organism>
<dbReference type="PANTHER" id="PTHR13812">
    <property type="entry name" value="KETIMINE REDUCTASE MU-CRYSTALLIN"/>
    <property type="match status" value="1"/>
</dbReference>
<dbReference type="PIRSF" id="PIRSF001439">
    <property type="entry name" value="CryM"/>
    <property type="match status" value="1"/>
</dbReference>